<evidence type="ECO:0000313" key="2">
    <source>
        <dbReference type="Proteomes" id="UP000252707"/>
    </source>
</evidence>
<dbReference type="Gene3D" id="3.10.620.30">
    <property type="match status" value="1"/>
</dbReference>
<dbReference type="AlphaFoldDB" id="A0A369CAZ0"/>
<dbReference type="OrthoDB" id="5401788at2"/>
<gene>
    <name evidence="1" type="ORF">DFQ59_104137</name>
</gene>
<dbReference type="Proteomes" id="UP000252707">
    <property type="component" value="Unassembled WGS sequence"/>
</dbReference>
<organism evidence="1 2">
    <name type="scientific">Thioalbus denitrificans</name>
    <dbReference type="NCBI Taxonomy" id="547122"/>
    <lineage>
        <taxon>Bacteria</taxon>
        <taxon>Pseudomonadati</taxon>
        <taxon>Pseudomonadota</taxon>
        <taxon>Gammaproteobacteria</taxon>
        <taxon>Chromatiales</taxon>
        <taxon>Ectothiorhodospiraceae</taxon>
        <taxon>Thioalbus</taxon>
    </lineage>
</organism>
<sequence length="233" mass="25922">MGAPAATTVLFRAAGWLVPVLALLLGAAGTAEVPFVDDELVARIGAEFGDEAGERLVKWRELMETAGDVGEEEKLERVNRFFNRLNFVSDLQHWGQEDYWATPVEFLATDGGDCEDFSLAKYFTLKALGVPEEKMRLTYVKALRPNAVSQAHMVLTYYSSPEAVPLVLDNLIQPIRPATSRTDLVPVYSFNGAGLWIAKQRGRGVRAGDSSRLSRWTELLQRFNSGDVRKSRE</sequence>
<name>A0A369CAZ0_9GAMM</name>
<protein>
    <submittedName>
        <fullName evidence="1">Putative transglutaminase-like cysteine proteinase</fullName>
    </submittedName>
</protein>
<dbReference type="RefSeq" id="WP_114279687.1">
    <property type="nucleotide sequence ID" value="NZ_QPJY01000004.1"/>
</dbReference>
<dbReference type="PANTHER" id="PTHR39327:SF1">
    <property type="entry name" value="BLR5470 PROTEIN"/>
    <property type="match status" value="1"/>
</dbReference>
<dbReference type="InterPro" id="IPR010319">
    <property type="entry name" value="Transglutaminase-like_Cys_pept"/>
</dbReference>
<comment type="caution">
    <text evidence="1">The sequence shown here is derived from an EMBL/GenBank/DDBJ whole genome shotgun (WGS) entry which is preliminary data.</text>
</comment>
<keyword evidence="2" id="KW-1185">Reference proteome</keyword>
<reference evidence="1 2" key="1">
    <citation type="submission" date="2018-07" db="EMBL/GenBank/DDBJ databases">
        <title>Genomic Encyclopedia of Type Strains, Phase IV (KMG-IV): sequencing the most valuable type-strain genomes for metagenomic binning, comparative biology and taxonomic classification.</title>
        <authorList>
            <person name="Goeker M."/>
        </authorList>
    </citation>
    <scope>NUCLEOTIDE SEQUENCE [LARGE SCALE GENOMIC DNA]</scope>
    <source>
        <strain evidence="1 2">DSM 26407</strain>
    </source>
</reference>
<dbReference type="PANTHER" id="PTHR39327">
    <property type="match status" value="1"/>
</dbReference>
<dbReference type="Pfam" id="PF06035">
    <property type="entry name" value="Peptidase_C93"/>
    <property type="match status" value="1"/>
</dbReference>
<accession>A0A369CAZ0</accession>
<dbReference type="EMBL" id="QPJY01000004">
    <property type="protein sequence ID" value="RCX30701.1"/>
    <property type="molecule type" value="Genomic_DNA"/>
</dbReference>
<proteinExistence type="predicted"/>
<evidence type="ECO:0000313" key="1">
    <source>
        <dbReference type="EMBL" id="RCX30701.1"/>
    </source>
</evidence>